<dbReference type="InterPro" id="IPR029000">
    <property type="entry name" value="Cyclophilin-like_dom_sf"/>
</dbReference>
<dbReference type="AlphaFoldDB" id="A0A7X2ZEX1"/>
<dbReference type="EMBL" id="WNZX01000030">
    <property type="protein sequence ID" value="MUG73663.1"/>
    <property type="molecule type" value="Genomic_DNA"/>
</dbReference>
<gene>
    <name evidence="2" type="ORF">GNP93_23865</name>
</gene>
<dbReference type="RefSeq" id="WP_127608446.1">
    <property type="nucleotide sequence ID" value="NZ_JARTHJ010000052.1"/>
</dbReference>
<accession>A0A7X2ZEX1</accession>
<evidence type="ECO:0000313" key="3">
    <source>
        <dbReference type="Proteomes" id="UP000450917"/>
    </source>
</evidence>
<dbReference type="Gene3D" id="2.40.100.10">
    <property type="entry name" value="Cyclophilin-like"/>
    <property type="match status" value="1"/>
</dbReference>
<organism evidence="2 3">
    <name type="scientific">Paenibacillus validus</name>
    <dbReference type="NCBI Taxonomy" id="44253"/>
    <lineage>
        <taxon>Bacteria</taxon>
        <taxon>Bacillati</taxon>
        <taxon>Bacillota</taxon>
        <taxon>Bacilli</taxon>
        <taxon>Bacillales</taxon>
        <taxon>Paenibacillaceae</taxon>
        <taxon>Paenibacillus</taxon>
    </lineage>
</organism>
<evidence type="ECO:0000259" key="1">
    <source>
        <dbReference type="Pfam" id="PF00160"/>
    </source>
</evidence>
<comment type="caution">
    <text evidence="2">The sequence shown here is derived from an EMBL/GenBank/DDBJ whole genome shotgun (WGS) entry which is preliminary data.</text>
</comment>
<reference evidence="2 3" key="1">
    <citation type="submission" date="2019-11" db="EMBL/GenBank/DDBJ databases">
        <title>Draft genome sequences of five Paenibacillus species of dairy origin.</title>
        <authorList>
            <person name="Olajide A.M."/>
            <person name="Chen S."/>
            <person name="Lapointe G."/>
        </authorList>
    </citation>
    <scope>NUCLEOTIDE SEQUENCE [LARGE SCALE GENOMIC DNA]</scope>
    <source>
        <strain evidence="2 3">2CS3</strain>
    </source>
</reference>
<protein>
    <recommendedName>
        <fullName evidence="1">PPIase cyclophilin-type domain-containing protein</fullName>
    </recommendedName>
</protein>
<evidence type="ECO:0000313" key="2">
    <source>
        <dbReference type="EMBL" id="MUG73663.1"/>
    </source>
</evidence>
<name>A0A7X2ZEX1_9BACL</name>
<dbReference type="GO" id="GO:0003755">
    <property type="term" value="F:peptidyl-prolyl cis-trans isomerase activity"/>
    <property type="evidence" value="ECO:0007669"/>
    <property type="project" value="InterPro"/>
</dbReference>
<dbReference type="Proteomes" id="UP000450917">
    <property type="component" value="Unassembled WGS sequence"/>
</dbReference>
<sequence length="99" mass="11126">MKQNTHLHKYHGLLNVNKTLGPEASLLNYQDSIMMTKDEASLMLNQMPNYTIFGKVTSGMDTVLKIAETRVSRSNLTSESSQPTENVIIQSVEIIEKDI</sequence>
<dbReference type="Pfam" id="PF00160">
    <property type="entry name" value="Pro_isomerase"/>
    <property type="match status" value="1"/>
</dbReference>
<proteinExistence type="predicted"/>
<keyword evidence="3" id="KW-1185">Reference proteome</keyword>
<feature type="domain" description="PPIase cyclophilin-type" evidence="1">
    <location>
        <begin position="32"/>
        <end position="93"/>
    </location>
</feature>
<dbReference type="SUPFAM" id="SSF50891">
    <property type="entry name" value="Cyclophilin-like"/>
    <property type="match status" value="1"/>
</dbReference>
<dbReference type="InterPro" id="IPR002130">
    <property type="entry name" value="Cyclophilin-type_PPIase_dom"/>
</dbReference>